<dbReference type="OrthoDB" id="9793283at2"/>
<organism evidence="9 10">
    <name type="scientific">Aphanothece hegewaldii CCALA 016</name>
    <dbReference type="NCBI Taxonomy" id="2107694"/>
    <lineage>
        <taxon>Bacteria</taxon>
        <taxon>Bacillati</taxon>
        <taxon>Cyanobacteriota</taxon>
        <taxon>Cyanophyceae</taxon>
        <taxon>Oscillatoriophycideae</taxon>
        <taxon>Chroococcales</taxon>
        <taxon>Aphanothecaceae</taxon>
        <taxon>Aphanothece</taxon>
    </lineage>
</organism>
<dbReference type="Pfam" id="PF07690">
    <property type="entry name" value="MFS_1"/>
    <property type="match status" value="2"/>
</dbReference>
<keyword evidence="4 7" id="KW-0812">Transmembrane</keyword>
<dbReference type="CDD" id="cd17329">
    <property type="entry name" value="MFS_MdtH_MDR_like"/>
    <property type="match status" value="1"/>
</dbReference>
<feature type="transmembrane region" description="Helical" evidence="7">
    <location>
        <begin position="221"/>
        <end position="244"/>
    </location>
</feature>
<dbReference type="SUPFAM" id="SSF103473">
    <property type="entry name" value="MFS general substrate transporter"/>
    <property type="match status" value="1"/>
</dbReference>
<evidence type="ECO:0000256" key="1">
    <source>
        <dbReference type="ARBA" id="ARBA00004651"/>
    </source>
</evidence>
<protein>
    <submittedName>
        <fullName evidence="9">MFS transporter</fullName>
    </submittedName>
</protein>
<feature type="transmembrane region" description="Helical" evidence="7">
    <location>
        <begin position="51"/>
        <end position="73"/>
    </location>
</feature>
<dbReference type="AlphaFoldDB" id="A0A2T1LZ37"/>
<dbReference type="EMBL" id="PXOH01000007">
    <property type="protein sequence ID" value="PSF37653.1"/>
    <property type="molecule type" value="Genomic_DNA"/>
</dbReference>
<keyword evidence="3" id="KW-1003">Cell membrane</keyword>
<dbReference type="GO" id="GO:0022857">
    <property type="term" value="F:transmembrane transporter activity"/>
    <property type="evidence" value="ECO:0007669"/>
    <property type="project" value="InterPro"/>
</dbReference>
<evidence type="ECO:0000256" key="7">
    <source>
        <dbReference type="SAM" id="Phobius"/>
    </source>
</evidence>
<evidence type="ECO:0000256" key="3">
    <source>
        <dbReference type="ARBA" id="ARBA00022475"/>
    </source>
</evidence>
<dbReference type="PANTHER" id="PTHR23517">
    <property type="entry name" value="RESISTANCE PROTEIN MDTM, PUTATIVE-RELATED-RELATED"/>
    <property type="match status" value="1"/>
</dbReference>
<evidence type="ECO:0000259" key="8">
    <source>
        <dbReference type="PROSITE" id="PS50850"/>
    </source>
</evidence>
<dbReference type="InterPro" id="IPR036259">
    <property type="entry name" value="MFS_trans_sf"/>
</dbReference>
<keyword evidence="5 7" id="KW-1133">Transmembrane helix</keyword>
<dbReference type="InterPro" id="IPR050171">
    <property type="entry name" value="MFS_Transporters"/>
</dbReference>
<reference evidence="9 10" key="2">
    <citation type="submission" date="2018-03" db="EMBL/GenBank/DDBJ databases">
        <authorList>
            <person name="Keele B.F."/>
        </authorList>
    </citation>
    <scope>NUCLEOTIDE SEQUENCE [LARGE SCALE GENOMIC DNA]</scope>
    <source>
        <strain evidence="9 10">CCALA 016</strain>
    </source>
</reference>
<dbReference type="Gene3D" id="1.20.1250.20">
    <property type="entry name" value="MFS general substrate transporter like domains"/>
    <property type="match status" value="1"/>
</dbReference>
<keyword evidence="6 7" id="KW-0472">Membrane</keyword>
<feature type="transmembrane region" description="Helical" evidence="7">
    <location>
        <begin position="256"/>
        <end position="276"/>
    </location>
</feature>
<feature type="transmembrane region" description="Helical" evidence="7">
    <location>
        <begin position="148"/>
        <end position="167"/>
    </location>
</feature>
<reference evidence="9 10" key="1">
    <citation type="submission" date="2018-03" db="EMBL/GenBank/DDBJ databases">
        <title>The ancient ancestry and fast evolution of plastids.</title>
        <authorList>
            <person name="Moore K.R."/>
            <person name="Magnabosco C."/>
            <person name="Momper L."/>
            <person name="Gold D.A."/>
            <person name="Bosak T."/>
            <person name="Fournier G.P."/>
        </authorList>
    </citation>
    <scope>NUCLEOTIDE SEQUENCE [LARGE SCALE GENOMIC DNA]</scope>
    <source>
        <strain evidence="9 10">CCALA 016</strain>
    </source>
</reference>
<evidence type="ECO:0000313" key="9">
    <source>
        <dbReference type="EMBL" id="PSF37653.1"/>
    </source>
</evidence>
<feature type="transmembrane region" description="Helical" evidence="7">
    <location>
        <begin position="384"/>
        <end position="402"/>
    </location>
</feature>
<feature type="transmembrane region" description="Helical" evidence="7">
    <location>
        <begin position="12"/>
        <end position="39"/>
    </location>
</feature>
<dbReference type="PROSITE" id="PS50850">
    <property type="entry name" value="MFS"/>
    <property type="match status" value="1"/>
</dbReference>
<feature type="transmembrane region" description="Helical" evidence="7">
    <location>
        <begin position="314"/>
        <end position="335"/>
    </location>
</feature>
<proteinExistence type="predicted"/>
<dbReference type="GO" id="GO:0005886">
    <property type="term" value="C:plasma membrane"/>
    <property type="evidence" value="ECO:0007669"/>
    <property type="project" value="UniProtKB-SubCell"/>
</dbReference>
<accession>A0A2T1LZ37</accession>
<keyword evidence="10" id="KW-1185">Reference proteome</keyword>
<feature type="transmembrane region" description="Helical" evidence="7">
    <location>
        <begin position="173"/>
        <end position="193"/>
    </location>
</feature>
<dbReference type="InterPro" id="IPR011701">
    <property type="entry name" value="MFS"/>
</dbReference>
<comment type="subcellular location">
    <subcellularLocation>
        <location evidence="1">Cell membrane</location>
        <topology evidence="1">Multi-pass membrane protein</topology>
    </subcellularLocation>
</comment>
<keyword evidence="2" id="KW-0813">Transport</keyword>
<dbReference type="Proteomes" id="UP000239001">
    <property type="component" value="Unassembled WGS sequence"/>
</dbReference>
<feature type="transmembrane region" description="Helical" evidence="7">
    <location>
        <begin position="85"/>
        <end position="102"/>
    </location>
</feature>
<feature type="transmembrane region" description="Helical" evidence="7">
    <location>
        <begin position="288"/>
        <end position="308"/>
    </location>
</feature>
<feature type="transmembrane region" description="Helical" evidence="7">
    <location>
        <begin position="108"/>
        <end position="125"/>
    </location>
</feature>
<gene>
    <name evidence="9" type="ORF">C7H19_08850</name>
</gene>
<sequence length="410" mass="45274">MRQRSLFSLPHLPYQIWILALGRFLSEVGTGFILFYTPIFFVNEVGLSSTLVGIALGSASVSGVIGRFLGGTLADSPTWGRRKTLLLSAFVSAIADLVLAFSNNFPPLVLGNLLMGFGMGLYWPANETMVADLTTGEQRNEAFAITRLADNLGLSLGVMLGGLIISVAENYRLLFIIDSISFLLFFLLIYFTIHEPKRAENDTVSMMKGWQIAFGDHRLRLYFIANILFTTYISQLQTTLPLYFKNFTSNGGFTAAIISALFSWYIVTMAISQLPIARFLNRFSRINALRFSLLFWGLGFSLIWLTGIPFTSPLIWAILGLGILAIATVSYTPSASSLIVEIAPSNLLGIYFSINSQCWAIGYFIGPLIGGFALDQSPLVIQSYWLLVGLSIGFSLIILYYLEKIMPTPS</sequence>
<dbReference type="InterPro" id="IPR020846">
    <property type="entry name" value="MFS_dom"/>
</dbReference>
<evidence type="ECO:0000256" key="5">
    <source>
        <dbReference type="ARBA" id="ARBA00022989"/>
    </source>
</evidence>
<evidence type="ECO:0000256" key="6">
    <source>
        <dbReference type="ARBA" id="ARBA00023136"/>
    </source>
</evidence>
<name>A0A2T1LZ37_9CHRO</name>
<comment type="caution">
    <text evidence="9">The sequence shown here is derived from an EMBL/GenBank/DDBJ whole genome shotgun (WGS) entry which is preliminary data.</text>
</comment>
<feature type="domain" description="Major facilitator superfamily (MFS) profile" evidence="8">
    <location>
        <begin position="15"/>
        <end position="406"/>
    </location>
</feature>
<dbReference type="PANTHER" id="PTHR23517:SF3">
    <property type="entry name" value="INTEGRAL MEMBRANE TRANSPORT PROTEIN"/>
    <property type="match status" value="1"/>
</dbReference>
<evidence type="ECO:0000313" key="10">
    <source>
        <dbReference type="Proteomes" id="UP000239001"/>
    </source>
</evidence>
<evidence type="ECO:0000256" key="4">
    <source>
        <dbReference type="ARBA" id="ARBA00022692"/>
    </source>
</evidence>
<evidence type="ECO:0000256" key="2">
    <source>
        <dbReference type="ARBA" id="ARBA00022448"/>
    </source>
</evidence>
<feature type="transmembrane region" description="Helical" evidence="7">
    <location>
        <begin position="347"/>
        <end position="372"/>
    </location>
</feature>